<keyword evidence="2" id="KW-1185">Reference proteome</keyword>
<dbReference type="EMBL" id="JBHSOW010000099">
    <property type="protein sequence ID" value="MFC5652624.1"/>
    <property type="molecule type" value="Genomic_DNA"/>
</dbReference>
<organism evidence="1 2">
    <name type="scientific">Paenibacillus solisilvae</name>
    <dbReference type="NCBI Taxonomy" id="2486751"/>
    <lineage>
        <taxon>Bacteria</taxon>
        <taxon>Bacillati</taxon>
        <taxon>Bacillota</taxon>
        <taxon>Bacilli</taxon>
        <taxon>Bacillales</taxon>
        <taxon>Paenibacillaceae</taxon>
        <taxon>Paenibacillus</taxon>
    </lineage>
</organism>
<evidence type="ECO:0000313" key="2">
    <source>
        <dbReference type="Proteomes" id="UP001596047"/>
    </source>
</evidence>
<gene>
    <name evidence="1" type="ORF">ACFPYJ_26590</name>
</gene>
<sequence length="51" mass="6054">MNKTNTINLRLTEKELEHIDKKADIAELKTKPIYSKNGDRGIHHQTRFFCR</sequence>
<accession>A0ABW0W7B7</accession>
<name>A0ABW0W7B7_9BACL</name>
<protein>
    <submittedName>
        <fullName evidence="1">Uncharacterized protein</fullName>
    </submittedName>
</protein>
<proteinExistence type="predicted"/>
<reference evidence="2" key="1">
    <citation type="journal article" date="2019" name="Int. J. Syst. Evol. Microbiol.">
        <title>The Global Catalogue of Microorganisms (GCM) 10K type strain sequencing project: providing services to taxonomists for standard genome sequencing and annotation.</title>
        <authorList>
            <consortium name="The Broad Institute Genomics Platform"/>
            <consortium name="The Broad Institute Genome Sequencing Center for Infectious Disease"/>
            <person name="Wu L."/>
            <person name="Ma J."/>
        </authorList>
    </citation>
    <scope>NUCLEOTIDE SEQUENCE [LARGE SCALE GENOMIC DNA]</scope>
    <source>
        <strain evidence="2">CGMCC 1.3240</strain>
    </source>
</reference>
<dbReference type="Proteomes" id="UP001596047">
    <property type="component" value="Unassembled WGS sequence"/>
</dbReference>
<evidence type="ECO:0000313" key="1">
    <source>
        <dbReference type="EMBL" id="MFC5652624.1"/>
    </source>
</evidence>
<dbReference type="RefSeq" id="WP_379191270.1">
    <property type="nucleotide sequence ID" value="NZ_JBHSOW010000099.1"/>
</dbReference>
<comment type="caution">
    <text evidence="1">The sequence shown here is derived from an EMBL/GenBank/DDBJ whole genome shotgun (WGS) entry which is preliminary data.</text>
</comment>